<name>A0ACC0QRC3_9HYPO</name>
<dbReference type="EMBL" id="CM046509">
    <property type="protein sequence ID" value="KAI8663735.1"/>
    <property type="molecule type" value="Genomic_DNA"/>
</dbReference>
<proteinExistence type="predicted"/>
<reference evidence="1" key="1">
    <citation type="submission" date="2022-06" db="EMBL/GenBank/DDBJ databases">
        <title>Fusarium solani species complex genomes reveal bases of compartmentalisation and animal pathogenesis.</title>
        <authorList>
            <person name="Tsai I.J."/>
        </authorList>
    </citation>
    <scope>NUCLEOTIDE SEQUENCE</scope>
    <source>
        <strain evidence="1">Fu6.1</strain>
    </source>
</reference>
<dbReference type="Proteomes" id="UP001065298">
    <property type="component" value="Chromosome 7"/>
</dbReference>
<protein>
    <submittedName>
        <fullName evidence="1">Uncharacterized protein</fullName>
    </submittedName>
</protein>
<keyword evidence="2" id="KW-1185">Reference proteome</keyword>
<sequence>MNAAVLPDRRRRKKPLSELIFETRVKSEFDKTERWFSPEGSINEHITAASITRTLRTKGSKAPVDDDLVNFILEKAKRVFAIAIYSRLENDKLRKAMEFFKSHNMHDDGLPFVKAQWEGHAEGPLGPKEQAESPYHSYDSADDGYDDDGYTTSDGEDDDEPWSKISIDGFCKDQWTFCAPVFSTDNINHDLEPDTVMPITKKDTISVAQGSFGSVFKCQVHKSHLHVPENSNNVDCFEYVAVKEVQREVHQDRNKMVRAWENEARILWGMNLLNQKHIVKFITAFRRGQDDHYLMFEWANGGNLRNLWKEVKRPALTGDLVRETMVQLCGLAQAIEKAHYPGDDRLYRHGDLKPENILWYTDECGSEKRIGTLKIGDWGLAKRHDIATEHRSNKTTTEYGTRRYESPEEYTCEHTGLKAPVSLKRTQNRRSRLYDIWAMGCIALEFLVWLMYGPDELNRFNEGIKTQFSDHSPFYEIVQDDVDNAKDMPRAKVHWVVEKWMDHMAKDPACAVGTTALGNLLELIRDRLLVVKLPVRMGTSPDLSPTIKSTKVEIPSDISLHASDSISNPVHTMNIPEINITDLEPTEPSAKPGGEPEVFIKRTSGGWERALAIGFHTAMLEISGKDEGASYWLTCLPGPPPDQDPGDRPILAQGGSAYPTEPTVSDMGLIGQERRQDFPLRPATQTPGARTERVNRKCSTCRLVQTIVNAQNEPSRKYRIFFFVCELTILQHLENDWNLIIDNESANHVLSSMKLGALSGPKSPHSSKLCASCQKFRDEIWSPAFGMSYSVQIVEENANSERCDLCRILWKICRRRDATNAGNVTFERVGSSLTMNSYGPPVMSIFRSPGLKTRIDQDIQIGLPCLPSASSDEYLEIIRGWVELCDLQHKDSTCQHLSRGSSAASSYHGRLPTRVISVGSKGDPTVKLLETTPSDTGEWVALSHQWGGGLQFSTTRQNLRHHIQGISMDQLPATFKDAVTVTRALGRPYLWIDSLCVIQGKDGDFDQEAKRMEQVYSGAYCVLAASRSPGHYAGFLQPRQANDSVTMQRDGDSAPFYIRETIDDFQQHVLEGGLNQRGWVLQEHALARRTVYFTDYQTYFECGNGVHCETMTKMTNDLAAFLGDPNFPRIIMGADQGEKILRYQDLYKRYSRLGLSNPSDRAVAINGLQERILHALGVEGGFGVFFEDTKDGRGRGLLRRSLLWCRASDALALSRIYVPDHRAASKAPSWSWMAYTGGIDYIAPNFGDMDWEEIQSPWDAKSRSRDDMFLVAAARNYKTDDEYGNLVFDDPESSAQLPMKCVVLGKQKGRTPVKEKLHYLLVVQERNGRYERVGAGYLPGRCIHPRAKKIIIH</sequence>
<organism evidence="1 2">
    <name type="scientific">Fusarium keratoplasticum</name>
    <dbReference type="NCBI Taxonomy" id="1328300"/>
    <lineage>
        <taxon>Eukaryota</taxon>
        <taxon>Fungi</taxon>
        <taxon>Dikarya</taxon>
        <taxon>Ascomycota</taxon>
        <taxon>Pezizomycotina</taxon>
        <taxon>Sordariomycetes</taxon>
        <taxon>Hypocreomycetidae</taxon>
        <taxon>Hypocreales</taxon>
        <taxon>Nectriaceae</taxon>
        <taxon>Fusarium</taxon>
        <taxon>Fusarium solani species complex</taxon>
    </lineage>
</organism>
<accession>A0ACC0QRC3</accession>
<gene>
    <name evidence="1" type="ORF">NCS57_00975600</name>
</gene>
<evidence type="ECO:0000313" key="1">
    <source>
        <dbReference type="EMBL" id="KAI8663735.1"/>
    </source>
</evidence>
<evidence type="ECO:0000313" key="2">
    <source>
        <dbReference type="Proteomes" id="UP001065298"/>
    </source>
</evidence>
<comment type="caution">
    <text evidence="1">The sequence shown here is derived from an EMBL/GenBank/DDBJ whole genome shotgun (WGS) entry which is preliminary data.</text>
</comment>